<gene>
    <name evidence="1" type="ORF">LZ24_03458</name>
</gene>
<name>A0A562QWM4_9BACT</name>
<dbReference type="Proteomes" id="UP000318307">
    <property type="component" value="Unassembled WGS sequence"/>
</dbReference>
<reference evidence="1 2" key="1">
    <citation type="submission" date="2019-07" db="EMBL/GenBank/DDBJ databases">
        <title>Genome sequencing of 100 strains of the haloalkaliphilic chemolithoautotrophic sulfur-oxidizing bacterium Thioalkalivibrio.</title>
        <authorList>
            <person name="Muyzer G."/>
        </authorList>
    </citation>
    <scope>NUCLEOTIDE SEQUENCE [LARGE SCALE GENOMIC DNA]</scope>
    <source>
        <strain evidence="1 2">ASO4-4</strain>
    </source>
</reference>
<protein>
    <submittedName>
        <fullName evidence="1">Putative addiction module component</fullName>
    </submittedName>
</protein>
<organism evidence="1 2">
    <name type="scientific">Desulfobotulus alkaliphilus</name>
    <dbReference type="NCBI Taxonomy" id="622671"/>
    <lineage>
        <taxon>Bacteria</taxon>
        <taxon>Pseudomonadati</taxon>
        <taxon>Thermodesulfobacteriota</taxon>
        <taxon>Desulfobacteria</taxon>
        <taxon>Desulfobacterales</taxon>
        <taxon>Desulfobacteraceae</taxon>
        <taxon>Desulfobotulus</taxon>
    </lineage>
</organism>
<evidence type="ECO:0000313" key="1">
    <source>
        <dbReference type="EMBL" id="TWI61248.1"/>
    </source>
</evidence>
<dbReference type="Pfam" id="PF09720">
    <property type="entry name" value="Unstab_antitox"/>
    <property type="match status" value="1"/>
</dbReference>
<accession>A0A562QWM4</accession>
<keyword evidence="2" id="KW-1185">Reference proteome</keyword>
<comment type="caution">
    <text evidence="1">The sequence shown here is derived from an EMBL/GenBank/DDBJ whole genome shotgun (WGS) entry which is preliminary data.</text>
</comment>
<dbReference type="AlphaFoldDB" id="A0A562QWM4"/>
<dbReference type="EMBL" id="VLLC01000076">
    <property type="protein sequence ID" value="TWI61248.1"/>
    <property type="molecule type" value="Genomic_DNA"/>
</dbReference>
<evidence type="ECO:0000313" key="2">
    <source>
        <dbReference type="Proteomes" id="UP000318307"/>
    </source>
</evidence>
<dbReference type="RefSeq" id="WP_144686879.1">
    <property type="nucleotide sequence ID" value="NZ_VLLC01000076.1"/>
</dbReference>
<dbReference type="InterPro" id="IPR013406">
    <property type="entry name" value="CHP02574_addiction_mod"/>
</dbReference>
<dbReference type="OrthoDB" id="5797254at2"/>
<sequence length="70" mass="8242">MQRKIEDITTELMRLSKRERLEIIRFLLFIDNRSLDSDDIDSAWQAEIEDRVHAVDQGKAIGIDYDEAMC</sequence>
<proteinExistence type="predicted"/>